<evidence type="ECO:0000256" key="3">
    <source>
        <dbReference type="SAM" id="MobiDB-lite"/>
    </source>
</evidence>
<evidence type="ECO:0000256" key="1">
    <source>
        <dbReference type="ARBA" id="ARBA00004401"/>
    </source>
</evidence>
<dbReference type="InterPro" id="IPR050828">
    <property type="entry name" value="C-type_lectin/matrix_domain"/>
</dbReference>
<evidence type="ECO:0000313" key="6">
    <source>
        <dbReference type="Proteomes" id="UP001652624"/>
    </source>
</evidence>
<dbReference type="InterPro" id="IPR033992">
    <property type="entry name" value="NKR-like_CTLD"/>
</dbReference>
<dbReference type="SUPFAM" id="SSF56436">
    <property type="entry name" value="C-type lectin-like"/>
    <property type="match status" value="1"/>
</dbReference>
<evidence type="ECO:0000259" key="5">
    <source>
        <dbReference type="PROSITE" id="PS50041"/>
    </source>
</evidence>
<dbReference type="PANTHER" id="PTHR45710:SF35">
    <property type="entry name" value="C-TYPE LECTIN DOMAIN FAMILY 2 MEMBER D"/>
    <property type="match status" value="1"/>
</dbReference>
<organism evidence="6 7">
    <name type="scientific">Erinaceus europaeus</name>
    <name type="common">Western European hedgehog</name>
    <dbReference type="NCBI Taxonomy" id="9365"/>
    <lineage>
        <taxon>Eukaryota</taxon>
        <taxon>Metazoa</taxon>
        <taxon>Chordata</taxon>
        <taxon>Craniata</taxon>
        <taxon>Vertebrata</taxon>
        <taxon>Euteleostomi</taxon>
        <taxon>Mammalia</taxon>
        <taxon>Eutheria</taxon>
        <taxon>Laurasiatheria</taxon>
        <taxon>Eulipotyphla</taxon>
        <taxon>Erinaceidae</taxon>
        <taxon>Erinaceinae</taxon>
        <taxon>Erinaceus</taxon>
    </lineage>
</organism>
<dbReference type="RefSeq" id="XP_060050354.1">
    <property type="nucleotide sequence ID" value="XM_060194371.1"/>
</dbReference>
<keyword evidence="4" id="KW-1133">Transmembrane helix</keyword>
<reference evidence="7" key="1">
    <citation type="submission" date="2025-08" db="UniProtKB">
        <authorList>
            <consortium name="RefSeq"/>
        </authorList>
    </citation>
    <scope>IDENTIFICATION</scope>
</reference>
<dbReference type="Pfam" id="PF00059">
    <property type="entry name" value="Lectin_C"/>
    <property type="match status" value="1"/>
</dbReference>
<dbReference type="PANTHER" id="PTHR45710">
    <property type="entry name" value="C-TYPE LECTIN DOMAIN-CONTAINING PROTEIN 180"/>
    <property type="match status" value="1"/>
</dbReference>
<dbReference type="InterPro" id="IPR016186">
    <property type="entry name" value="C-type_lectin-like/link_sf"/>
</dbReference>
<feature type="region of interest" description="Disordered" evidence="3">
    <location>
        <begin position="1"/>
        <end position="28"/>
    </location>
</feature>
<gene>
    <name evidence="7" type="primary">LOC103107060</name>
</gene>
<name>A0ABM3XNG1_ERIEU</name>
<dbReference type="PROSITE" id="PS50041">
    <property type="entry name" value="C_TYPE_LECTIN_2"/>
    <property type="match status" value="1"/>
</dbReference>
<evidence type="ECO:0000256" key="2">
    <source>
        <dbReference type="ARBA" id="ARBA00022734"/>
    </source>
</evidence>
<evidence type="ECO:0000313" key="7">
    <source>
        <dbReference type="RefSeq" id="XP_060050354.1"/>
    </source>
</evidence>
<protein>
    <submittedName>
        <fullName evidence="7">C-type lectin domain family 2 member D-like</fullName>
    </submittedName>
</protein>
<proteinExistence type="predicted"/>
<dbReference type="CDD" id="cd03593">
    <property type="entry name" value="CLECT_NK_receptors_like"/>
    <property type="match status" value="1"/>
</dbReference>
<evidence type="ECO:0000256" key="4">
    <source>
        <dbReference type="SAM" id="Phobius"/>
    </source>
</evidence>
<keyword evidence="6" id="KW-1185">Reference proteome</keyword>
<keyword evidence="4" id="KW-0812">Transmembrane</keyword>
<feature type="domain" description="C-type lectin" evidence="5">
    <location>
        <begin position="88"/>
        <end position="189"/>
    </location>
</feature>
<keyword evidence="4" id="KW-0472">Membrane</keyword>
<dbReference type="InterPro" id="IPR016187">
    <property type="entry name" value="CTDL_fold"/>
</dbReference>
<sequence length="200" mass="23274">MEAPALNGSKTTSRNGRKKKESGDDFHRKNINKYTNPIAKIFGHLRRIVGFLLLAANICCIVCTVQHLASNNKRTVEYYDCPETWIGIGNKCFYFSDDTRNWTSSQDYCASYEANLVHIETEKEMNFLKCLKGPFDHWIGLRREFSNHTWKWTHDSKLSIWFEIKGTGECAFLSDRGVSSGRIYAERRWICIKSKRINRC</sequence>
<dbReference type="Gene3D" id="3.10.100.10">
    <property type="entry name" value="Mannose-Binding Protein A, subunit A"/>
    <property type="match status" value="1"/>
</dbReference>
<dbReference type="InterPro" id="IPR001304">
    <property type="entry name" value="C-type_lectin-like"/>
</dbReference>
<comment type="subcellular location">
    <subcellularLocation>
        <location evidence="1">Cell membrane</location>
        <topology evidence="1">Single-pass type II membrane protein</topology>
    </subcellularLocation>
</comment>
<accession>A0ABM3XNG1</accession>
<dbReference type="GeneID" id="103107060"/>
<dbReference type="SMART" id="SM00034">
    <property type="entry name" value="CLECT"/>
    <property type="match status" value="1"/>
</dbReference>
<feature type="transmembrane region" description="Helical" evidence="4">
    <location>
        <begin position="48"/>
        <end position="69"/>
    </location>
</feature>
<keyword evidence="2" id="KW-0430">Lectin</keyword>
<dbReference type="Proteomes" id="UP001652624">
    <property type="component" value="Chromosome 7"/>
</dbReference>